<evidence type="ECO:0000259" key="1">
    <source>
        <dbReference type="Pfam" id="PF09458"/>
    </source>
</evidence>
<dbReference type="GO" id="GO:0030246">
    <property type="term" value="F:carbohydrate binding"/>
    <property type="evidence" value="ECO:0007669"/>
    <property type="project" value="InterPro"/>
</dbReference>
<reference evidence="2" key="1">
    <citation type="submission" date="2021-01" db="EMBL/GenBank/DDBJ databases">
        <authorList>
            <consortium name="Genoscope - CEA"/>
            <person name="William W."/>
        </authorList>
    </citation>
    <scope>NUCLEOTIDE SEQUENCE</scope>
</reference>
<dbReference type="EMBL" id="CAJJDP010000131">
    <property type="protein sequence ID" value="CAD8203963.1"/>
    <property type="molecule type" value="Genomic_DNA"/>
</dbReference>
<keyword evidence="3" id="KW-1185">Reference proteome</keyword>
<dbReference type="InterPro" id="IPR019019">
    <property type="entry name" value="H-type_lectin_domain"/>
</dbReference>
<accession>A0A8S1XSE3</accession>
<dbReference type="GO" id="GO:0007155">
    <property type="term" value="P:cell adhesion"/>
    <property type="evidence" value="ECO:0007669"/>
    <property type="project" value="InterPro"/>
</dbReference>
<feature type="domain" description="H-type lectin" evidence="1">
    <location>
        <begin position="44"/>
        <end position="106"/>
    </location>
</feature>
<dbReference type="AlphaFoldDB" id="A0A8S1XSE3"/>
<dbReference type="Pfam" id="PF09458">
    <property type="entry name" value="H_lectin"/>
    <property type="match status" value="1"/>
</dbReference>
<comment type="caution">
    <text evidence="2">The sequence shown here is derived from an EMBL/GenBank/DDBJ whole genome shotgun (WGS) entry which is preliminary data.</text>
</comment>
<name>A0A8S1XSE3_PAROT</name>
<organism evidence="2 3">
    <name type="scientific">Paramecium octaurelia</name>
    <dbReference type="NCBI Taxonomy" id="43137"/>
    <lineage>
        <taxon>Eukaryota</taxon>
        <taxon>Sar</taxon>
        <taxon>Alveolata</taxon>
        <taxon>Ciliophora</taxon>
        <taxon>Intramacronucleata</taxon>
        <taxon>Oligohymenophorea</taxon>
        <taxon>Peniculida</taxon>
        <taxon>Parameciidae</taxon>
        <taxon>Paramecium</taxon>
    </lineage>
</organism>
<sequence length="411" mass="47247">MILLIFYFISAKALITYDQGYYNGFSLPVSPGFICKDNFQQIENVPFREAFANIPQVILGLEFLSFDKGINYKLSITSTTTTYFEIQIECITSIQVFSVEFSWYAIDDQRIQVINNFNMNPPDVKVFDHINPNFESGIVSITSLGIQGDIDFQLSISSITRTAVSVSITKVANKIINLTQIGYQVILGIQEAFKDSNNYPLSSAYNSGTLKQYSNRWLFLSFTGFNMSSTLKQKVTRYLSPLSYQMNTFDVGFVNCNHQISWLAYQFTTIYKPFECQSVRLSQSNDAQASTKPPIQIYIQELNLTLDQSSNNITNQLTLNFQVYVKCQTQKKIVSQFLRCYECTTNKYHKLQNYCNQQIDGVTYFLKYYQQQQTFKKLSIQIASDSINIIQVLYNQVQIEQKILEISVQSI</sequence>
<protein>
    <recommendedName>
        <fullName evidence="1">H-type lectin domain-containing protein</fullName>
    </recommendedName>
</protein>
<dbReference type="OrthoDB" id="307973at2759"/>
<proteinExistence type="predicted"/>
<gene>
    <name evidence="2" type="ORF">POCTA_138.1.T1310102</name>
</gene>
<dbReference type="OMA" id="FSWYAID"/>
<dbReference type="Proteomes" id="UP000683925">
    <property type="component" value="Unassembled WGS sequence"/>
</dbReference>
<evidence type="ECO:0000313" key="3">
    <source>
        <dbReference type="Proteomes" id="UP000683925"/>
    </source>
</evidence>
<evidence type="ECO:0000313" key="2">
    <source>
        <dbReference type="EMBL" id="CAD8203963.1"/>
    </source>
</evidence>